<evidence type="ECO:0000313" key="2">
    <source>
        <dbReference type="Proteomes" id="UP001054837"/>
    </source>
</evidence>
<evidence type="ECO:0000313" key="1">
    <source>
        <dbReference type="EMBL" id="GIY42330.1"/>
    </source>
</evidence>
<sequence>MICVDVFSSLIRFQQGLFALILMREHLHNVRIFCPISHATQTIVGSYENQSKEHANVFFCSVRNLLAKEEHHAPPFGNADEKELCSK</sequence>
<proteinExistence type="predicted"/>
<dbReference type="AlphaFoldDB" id="A0AAV4T7S3"/>
<gene>
    <name evidence="1" type="ORF">CDAR_510771</name>
</gene>
<accession>A0AAV4T7S3</accession>
<organism evidence="1 2">
    <name type="scientific">Caerostris darwini</name>
    <dbReference type="NCBI Taxonomy" id="1538125"/>
    <lineage>
        <taxon>Eukaryota</taxon>
        <taxon>Metazoa</taxon>
        <taxon>Ecdysozoa</taxon>
        <taxon>Arthropoda</taxon>
        <taxon>Chelicerata</taxon>
        <taxon>Arachnida</taxon>
        <taxon>Araneae</taxon>
        <taxon>Araneomorphae</taxon>
        <taxon>Entelegynae</taxon>
        <taxon>Araneoidea</taxon>
        <taxon>Araneidae</taxon>
        <taxon>Caerostris</taxon>
    </lineage>
</organism>
<dbReference type="EMBL" id="BPLQ01009186">
    <property type="protein sequence ID" value="GIY42330.1"/>
    <property type="molecule type" value="Genomic_DNA"/>
</dbReference>
<evidence type="ECO:0008006" key="3">
    <source>
        <dbReference type="Google" id="ProtNLM"/>
    </source>
</evidence>
<dbReference type="Proteomes" id="UP001054837">
    <property type="component" value="Unassembled WGS sequence"/>
</dbReference>
<protein>
    <recommendedName>
        <fullName evidence="3">Secreted protein</fullName>
    </recommendedName>
</protein>
<keyword evidence="2" id="KW-1185">Reference proteome</keyword>
<reference evidence="1 2" key="1">
    <citation type="submission" date="2021-06" db="EMBL/GenBank/DDBJ databases">
        <title>Caerostris darwini draft genome.</title>
        <authorList>
            <person name="Kono N."/>
            <person name="Arakawa K."/>
        </authorList>
    </citation>
    <scope>NUCLEOTIDE SEQUENCE [LARGE SCALE GENOMIC DNA]</scope>
</reference>
<name>A0AAV4T7S3_9ARAC</name>
<comment type="caution">
    <text evidence="1">The sequence shown here is derived from an EMBL/GenBank/DDBJ whole genome shotgun (WGS) entry which is preliminary data.</text>
</comment>